<dbReference type="Gene3D" id="1.10.10.10">
    <property type="entry name" value="Winged helix-like DNA-binding domain superfamily/Winged helix DNA-binding domain"/>
    <property type="match status" value="1"/>
</dbReference>
<dbReference type="FunFam" id="1.10.10.10:FF:000214">
    <property type="entry name" value="Methylated-DNA--protein-cysteine methyltransferase"/>
    <property type="match status" value="1"/>
</dbReference>
<keyword evidence="5 9" id="KW-0808">Transferase</keyword>
<name>A0A0M0GS64_9BACI</name>
<comment type="catalytic activity">
    <reaction evidence="1 9">
        <text>a 4-O-methyl-thymidine in DNA + L-cysteinyl-[protein] = a thymidine in DNA + S-methyl-L-cysteinyl-[protein]</text>
        <dbReference type="Rhea" id="RHEA:53428"/>
        <dbReference type="Rhea" id="RHEA-COMP:10131"/>
        <dbReference type="Rhea" id="RHEA-COMP:10132"/>
        <dbReference type="Rhea" id="RHEA-COMP:13555"/>
        <dbReference type="Rhea" id="RHEA-COMP:13556"/>
        <dbReference type="ChEBI" id="CHEBI:29950"/>
        <dbReference type="ChEBI" id="CHEBI:82612"/>
        <dbReference type="ChEBI" id="CHEBI:137386"/>
        <dbReference type="ChEBI" id="CHEBI:137387"/>
        <dbReference type="EC" id="2.1.1.63"/>
    </reaction>
</comment>
<feature type="domain" description="Methylguanine DNA methyltransferase ribonuclease-like" evidence="11">
    <location>
        <begin position="6"/>
        <end position="67"/>
    </location>
</feature>
<dbReference type="PROSITE" id="PS00374">
    <property type="entry name" value="MGMT"/>
    <property type="match status" value="1"/>
</dbReference>
<organism evidence="12 13">
    <name type="scientific">Rossellomorea marisflavi</name>
    <dbReference type="NCBI Taxonomy" id="189381"/>
    <lineage>
        <taxon>Bacteria</taxon>
        <taxon>Bacillati</taxon>
        <taxon>Bacillota</taxon>
        <taxon>Bacilli</taxon>
        <taxon>Bacillales</taxon>
        <taxon>Bacillaceae</taxon>
        <taxon>Rossellomorea</taxon>
    </lineage>
</organism>
<evidence type="ECO:0000256" key="8">
    <source>
        <dbReference type="ARBA" id="ARBA00049348"/>
    </source>
</evidence>
<dbReference type="InterPro" id="IPR008332">
    <property type="entry name" value="MethylG_MeTrfase_N"/>
</dbReference>
<dbReference type="Proteomes" id="UP000037405">
    <property type="component" value="Unassembled WGS sequence"/>
</dbReference>
<evidence type="ECO:0000259" key="10">
    <source>
        <dbReference type="Pfam" id="PF01035"/>
    </source>
</evidence>
<dbReference type="InterPro" id="IPR001497">
    <property type="entry name" value="MethylDNA_cys_MeTrfase_AS"/>
</dbReference>
<evidence type="ECO:0000313" key="12">
    <source>
        <dbReference type="EMBL" id="KON92312.1"/>
    </source>
</evidence>
<comment type="subcellular location">
    <subcellularLocation>
        <location evidence="9">Cytoplasm</location>
    </subcellularLocation>
</comment>
<dbReference type="SUPFAM" id="SSF46767">
    <property type="entry name" value="Methylated DNA-protein cysteine methyltransferase, C-terminal domain"/>
    <property type="match status" value="1"/>
</dbReference>
<feature type="active site" description="Nucleophile; methyl group acceptor" evidence="9">
    <location>
        <position position="122"/>
    </location>
</feature>
<evidence type="ECO:0000256" key="2">
    <source>
        <dbReference type="ARBA" id="ARBA00008711"/>
    </source>
</evidence>
<reference evidence="13" key="1">
    <citation type="submission" date="2015-07" db="EMBL/GenBank/DDBJ databases">
        <title>Fjat-14235 jcm11544.</title>
        <authorList>
            <person name="Liu B."/>
            <person name="Wang J."/>
            <person name="Zhu Y."/>
            <person name="Liu G."/>
            <person name="Chen Q."/>
            <person name="Chen Z."/>
            <person name="Lan J."/>
            <person name="Che J."/>
            <person name="Ge C."/>
            <person name="Shi H."/>
            <person name="Pan Z."/>
            <person name="Liu X."/>
        </authorList>
    </citation>
    <scope>NUCLEOTIDE SEQUENCE [LARGE SCALE GENOMIC DNA]</scope>
    <source>
        <strain evidence="13">JCM 11544</strain>
    </source>
</reference>
<dbReference type="InterPro" id="IPR036388">
    <property type="entry name" value="WH-like_DNA-bd_sf"/>
</dbReference>
<evidence type="ECO:0000256" key="7">
    <source>
        <dbReference type="ARBA" id="ARBA00023204"/>
    </source>
</evidence>
<dbReference type="GO" id="GO:0032259">
    <property type="term" value="P:methylation"/>
    <property type="evidence" value="ECO:0007669"/>
    <property type="project" value="UniProtKB-KW"/>
</dbReference>
<keyword evidence="6 9" id="KW-0227">DNA damage</keyword>
<evidence type="ECO:0000256" key="6">
    <source>
        <dbReference type="ARBA" id="ARBA00022763"/>
    </source>
</evidence>
<evidence type="ECO:0000256" key="1">
    <source>
        <dbReference type="ARBA" id="ARBA00001286"/>
    </source>
</evidence>
<dbReference type="GO" id="GO:0005737">
    <property type="term" value="C:cytoplasm"/>
    <property type="evidence" value="ECO:0007669"/>
    <property type="project" value="UniProtKB-SubCell"/>
</dbReference>
<evidence type="ECO:0000259" key="11">
    <source>
        <dbReference type="Pfam" id="PF02870"/>
    </source>
</evidence>
<dbReference type="CDD" id="cd06445">
    <property type="entry name" value="ATase"/>
    <property type="match status" value="1"/>
</dbReference>
<sequence>MEPIHKTIDSPVGPLKITADDHGLISIEFSEGEPDEGPGHHIIDETSSQLLEYFKGERKSFNLPLRLEGTPFQKEVWTSLQEIPYGTTASYQEVAEKIRRPKAVRALGQANKANRFPIVIPCHRVIGKNNQLTGYAGKQVDKKAVLLELEKAFCN</sequence>
<evidence type="ECO:0000256" key="5">
    <source>
        <dbReference type="ARBA" id="ARBA00022679"/>
    </source>
</evidence>
<protein>
    <recommendedName>
        <fullName evidence="9">Methylated-DNA--protein-cysteine methyltransferase</fullName>
        <ecNumber evidence="9">2.1.1.63</ecNumber>
    </recommendedName>
    <alternativeName>
        <fullName evidence="9">6-O-methylguanine-DNA methyltransferase</fullName>
        <shortName evidence="9">MGMT</shortName>
    </alternativeName>
    <alternativeName>
        <fullName evidence="9">O-6-methylguanine-DNA-alkyltransferase</fullName>
    </alternativeName>
</protein>
<dbReference type="PATRIC" id="fig|189381.12.peg.1686"/>
<dbReference type="GO" id="GO:0003908">
    <property type="term" value="F:methylated-DNA-[protein]-cysteine S-methyltransferase activity"/>
    <property type="evidence" value="ECO:0007669"/>
    <property type="project" value="UniProtKB-UniRule"/>
</dbReference>
<dbReference type="RefSeq" id="WP_053427489.1">
    <property type="nucleotide sequence ID" value="NZ_JAMQJB010000007.1"/>
</dbReference>
<dbReference type="PANTHER" id="PTHR10815:SF13">
    <property type="entry name" value="METHYLATED-DNA--PROTEIN-CYSTEINE METHYLTRANSFERASE"/>
    <property type="match status" value="1"/>
</dbReference>
<dbReference type="Pfam" id="PF01035">
    <property type="entry name" value="DNA_binding_1"/>
    <property type="match status" value="1"/>
</dbReference>
<evidence type="ECO:0000256" key="4">
    <source>
        <dbReference type="ARBA" id="ARBA00022603"/>
    </source>
</evidence>
<proteinExistence type="inferred from homology"/>
<dbReference type="Gene3D" id="3.30.160.70">
    <property type="entry name" value="Methylated DNA-protein cysteine methyltransferase domain"/>
    <property type="match status" value="1"/>
</dbReference>
<dbReference type="AlphaFoldDB" id="A0A0M0GS64"/>
<dbReference type="InterPro" id="IPR023546">
    <property type="entry name" value="MGMT"/>
</dbReference>
<dbReference type="HAMAP" id="MF_00772">
    <property type="entry name" value="OGT"/>
    <property type="match status" value="1"/>
</dbReference>
<dbReference type="EC" id="2.1.1.63" evidence="9"/>
<evidence type="ECO:0000256" key="3">
    <source>
        <dbReference type="ARBA" id="ARBA00022490"/>
    </source>
</evidence>
<dbReference type="SUPFAM" id="SSF53155">
    <property type="entry name" value="Methylated DNA-protein cysteine methyltransferase domain"/>
    <property type="match status" value="1"/>
</dbReference>
<feature type="domain" description="Methylated-DNA-[protein]-cysteine S-methyltransferase DNA binding" evidence="10">
    <location>
        <begin position="71"/>
        <end position="151"/>
    </location>
</feature>
<dbReference type="PANTHER" id="PTHR10815">
    <property type="entry name" value="METHYLATED-DNA--PROTEIN-CYSTEINE METHYLTRANSFERASE"/>
    <property type="match status" value="1"/>
</dbReference>
<keyword evidence="4 9" id="KW-0489">Methyltransferase</keyword>
<dbReference type="GO" id="GO:0006307">
    <property type="term" value="P:DNA alkylation repair"/>
    <property type="evidence" value="ECO:0007669"/>
    <property type="project" value="UniProtKB-UniRule"/>
</dbReference>
<keyword evidence="7 9" id="KW-0234">DNA repair</keyword>
<comment type="function">
    <text evidence="9">Involved in the cellular defense against the biological effects of O6-methylguanine (O6-MeG) and O4-methylthymine (O4-MeT) in DNA. Repairs the methylated nucleobase in DNA by stoichiometrically transferring the methyl group to a cysteine residue in the enzyme. This is a suicide reaction: the enzyme is irreversibly inactivated.</text>
</comment>
<keyword evidence="3 9" id="KW-0963">Cytoplasm</keyword>
<comment type="miscellaneous">
    <text evidence="9">This enzyme catalyzes only one turnover and therefore is not strictly catalytic. According to one definition, an enzyme is a biocatalyst that acts repeatedly and over many reaction cycles.</text>
</comment>
<comment type="similarity">
    <text evidence="2 9">Belongs to the MGMT family.</text>
</comment>
<dbReference type="Pfam" id="PF02870">
    <property type="entry name" value="Methyltransf_1N"/>
    <property type="match status" value="1"/>
</dbReference>
<dbReference type="NCBIfam" id="TIGR00589">
    <property type="entry name" value="ogt"/>
    <property type="match status" value="1"/>
</dbReference>
<dbReference type="STRING" id="189381.GCA_900166615_02745"/>
<evidence type="ECO:0000256" key="9">
    <source>
        <dbReference type="HAMAP-Rule" id="MF_00772"/>
    </source>
</evidence>
<keyword evidence="13" id="KW-1185">Reference proteome</keyword>
<accession>A0A0M0GS64</accession>
<comment type="caution">
    <text evidence="12">The sequence shown here is derived from an EMBL/GenBank/DDBJ whole genome shotgun (WGS) entry which is preliminary data.</text>
</comment>
<evidence type="ECO:0000313" key="13">
    <source>
        <dbReference type="Proteomes" id="UP000037405"/>
    </source>
</evidence>
<dbReference type="InterPro" id="IPR036631">
    <property type="entry name" value="MGMT_N_sf"/>
</dbReference>
<dbReference type="OrthoDB" id="9802228at2"/>
<dbReference type="EMBL" id="LGUE01000001">
    <property type="protein sequence ID" value="KON92312.1"/>
    <property type="molecule type" value="Genomic_DNA"/>
</dbReference>
<comment type="catalytic activity">
    <reaction evidence="8 9">
        <text>a 6-O-methyl-2'-deoxyguanosine in DNA + L-cysteinyl-[protein] = S-methyl-L-cysteinyl-[protein] + a 2'-deoxyguanosine in DNA</text>
        <dbReference type="Rhea" id="RHEA:24000"/>
        <dbReference type="Rhea" id="RHEA-COMP:10131"/>
        <dbReference type="Rhea" id="RHEA-COMP:10132"/>
        <dbReference type="Rhea" id="RHEA-COMP:11367"/>
        <dbReference type="Rhea" id="RHEA-COMP:11368"/>
        <dbReference type="ChEBI" id="CHEBI:29950"/>
        <dbReference type="ChEBI" id="CHEBI:82612"/>
        <dbReference type="ChEBI" id="CHEBI:85445"/>
        <dbReference type="ChEBI" id="CHEBI:85448"/>
        <dbReference type="EC" id="2.1.1.63"/>
    </reaction>
</comment>
<dbReference type="InterPro" id="IPR036217">
    <property type="entry name" value="MethylDNA_cys_MeTrfase_DNAb"/>
</dbReference>
<dbReference type="InterPro" id="IPR014048">
    <property type="entry name" value="MethylDNA_cys_MeTrfase_DNA-bd"/>
</dbReference>
<gene>
    <name evidence="12" type="ORF">AF331_07645</name>
</gene>